<dbReference type="GO" id="GO:0005886">
    <property type="term" value="C:plasma membrane"/>
    <property type="evidence" value="ECO:0007669"/>
    <property type="project" value="UniProtKB-SubCell"/>
</dbReference>
<name>A0A240DY63_9BURK</name>
<evidence type="ECO:0000256" key="11">
    <source>
        <dbReference type="ARBA" id="ARBA00024816"/>
    </source>
</evidence>
<keyword evidence="7 13" id="KW-0812">Transmembrane</keyword>
<dbReference type="RefSeq" id="WP_096672212.1">
    <property type="nucleotide sequence ID" value="NZ_OANS01000001.1"/>
</dbReference>
<sequence>MHSGSHFVDLWINSGLVIKTTAGILLSMSVFSWTIMLVKARQIYIAMGQAKKLVGFWNAPNPLQAIDTLQSTEQDKNPFLLILKQGQKTMQHQRHESALVQSSREAQESFVLQLRVVLDEFKQSLGGGLIILASVSSTAPFIGLFGTVWGIYQALMVIGGVGLNGLDQVAGPIGEALVMTAFGLAVAIPAALGYNFVRQGNQLIVSKLNRFAENMRNVYLVEAAYQHQSIDQSI</sequence>
<dbReference type="InterPro" id="IPR002898">
    <property type="entry name" value="MotA_ExbB_proton_chnl"/>
</dbReference>
<keyword evidence="16" id="KW-1185">Reference proteome</keyword>
<feature type="transmembrane region" description="Helical" evidence="13">
    <location>
        <begin position="129"/>
        <end position="152"/>
    </location>
</feature>
<dbReference type="InterPro" id="IPR050790">
    <property type="entry name" value="ExbB/TolQ_transport"/>
</dbReference>
<reference evidence="16" key="1">
    <citation type="submission" date="2017-08" db="EMBL/GenBank/DDBJ databases">
        <authorList>
            <person name="Varghese N."/>
            <person name="Submissions S."/>
        </authorList>
    </citation>
    <scope>NUCLEOTIDE SEQUENCE [LARGE SCALE GENOMIC DNA]</scope>
    <source>
        <strain evidence="16">AP-Melu-1000-B4</strain>
    </source>
</reference>
<organism evidence="15 16">
    <name type="scientific">Polynucleobacter meluiroseus</name>
    <dbReference type="NCBI Taxonomy" id="1938814"/>
    <lineage>
        <taxon>Bacteria</taxon>
        <taxon>Pseudomonadati</taxon>
        <taxon>Pseudomonadota</taxon>
        <taxon>Betaproteobacteria</taxon>
        <taxon>Burkholderiales</taxon>
        <taxon>Burkholderiaceae</taxon>
        <taxon>Polynucleobacter</taxon>
    </lineage>
</organism>
<gene>
    <name evidence="15" type="ORF">SAMN06295945_0456</name>
</gene>
<comment type="similarity">
    <text evidence="12">Belongs to the exbB/tolQ family.</text>
</comment>
<evidence type="ECO:0000256" key="13">
    <source>
        <dbReference type="SAM" id="Phobius"/>
    </source>
</evidence>
<evidence type="ECO:0000313" key="16">
    <source>
        <dbReference type="Proteomes" id="UP000218069"/>
    </source>
</evidence>
<evidence type="ECO:0000256" key="7">
    <source>
        <dbReference type="ARBA" id="ARBA00022692"/>
    </source>
</evidence>
<evidence type="ECO:0000256" key="12">
    <source>
        <dbReference type="RuleBase" id="RU004057"/>
    </source>
</evidence>
<feature type="domain" description="MotA/TolQ/ExbB proton channel" evidence="14">
    <location>
        <begin position="95"/>
        <end position="208"/>
    </location>
</feature>
<accession>A0A240DY63</accession>
<keyword evidence="4 12" id="KW-0813">Transport</keyword>
<evidence type="ECO:0000256" key="8">
    <source>
        <dbReference type="ARBA" id="ARBA00022927"/>
    </source>
</evidence>
<proteinExistence type="inferred from homology"/>
<comment type="subcellular location">
    <subcellularLocation>
        <location evidence="1">Cell inner membrane</location>
        <topology evidence="1">Multi-pass membrane protein</topology>
    </subcellularLocation>
    <subcellularLocation>
        <location evidence="12">Membrane</location>
        <topology evidence="12">Multi-pass membrane protein</topology>
    </subcellularLocation>
</comment>
<dbReference type="PANTHER" id="PTHR30625:SF14">
    <property type="entry name" value="BIOPOLYMER TRANSPORT PROTEIN EXBB"/>
    <property type="match status" value="1"/>
</dbReference>
<comment type="subunit">
    <text evidence="2">The accessory proteins ExbB and ExbD seem to form a complex with TonB.</text>
</comment>
<evidence type="ECO:0000256" key="2">
    <source>
        <dbReference type="ARBA" id="ARBA00011471"/>
    </source>
</evidence>
<evidence type="ECO:0000256" key="6">
    <source>
        <dbReference type="ARBA" id="ARBA00022519"/>
    </source>
</evidence>
<dbReference type="AlphaFoldDB" id="A0A240DY63"/>
<feature type="transmembrane region" description="Helical" evidence="13">
    <location>
        <begin position="16"/>
        <end position="38"/>
    </location>
</feature>
<protein>
    <recommendedName>
        <fullName evidence="3">Biopolymer transport protein ExbB</fullName>
    </recommendedName>
</protein>
<feature type="transmembrane region" description="Helical" evidence="13">
    <location>
        <begin position="172"/>
        <end position="197"/>
    </location>
</feature>
<keyword evidence="6" id="KW-0997">Cell inner membrane</keyword>
<evidence type="ECO:0000256" key="10">
    <source>
        <dbReference type="ARBA" id="ARBA00023136"/>
    </source>
</evidence>
<evidence type="ECO:0000313" key="15">
    <source>
        <dbReference type="EMBL" id="SNX28135.1"/>
    </source>
</evidence>
<dbReference type="GO" id="GO:0017038">
    <property type="term" value="P:protein import"/>
    <property type="evidence" value="ECO:0007669"/>
    <property type="project" value="TreeGrafter"/>
</dbReference>
<evidence type="ECO:0000259" key="14">
    <source>
        <dbReference type="Pfam" id="PF01618"/>
    </source>
</evidence>
<evidence type="ECO:0000256" key="1">
    <source>
        <dbReference type="ARBA" id="ARBA00004429"/>
    </source>
</evidence>
<keyword evidence="5" id="KW-1003">Cell membrane</keyword>
<dbReference type="Proteomes" id="UP000218069">
    <property type="component" value="Unassembled WGS sequence"/>
</dbReference>
<dbReference type="EMBL" id="OANS01000001">
    <property type="protein sequence ID" value="SNX28135.1"/>
    <property type="molecule type" value="Genomic_DNA"/>
</dbReference>
<keyword evidence="10 13" id="KW-0472">Membrane</keyword>
<evidence type="ECO:0000256" key="3">
    <source>
        <dbReference type="ARBA" id="ARBA00022093"/>
    </source>
</evidence>
<evidence type="ECO:0000256" key="4">
    <source>
        <dbReference type="ARBA" id="ARBA00022448"/>
    </source>
</evidence>
<dbReference type="OrthoDB" id="9805133at2"/>
<evidence type="ECO:0000256" key="5">
    <source>
        <dbReference type="ARBA" id="ARBA00022475"/>
    </source>
</evidence>
<keyword evidence="8 12" id="KW-0653">Protein transport</keyword>
<comment type="function">
    <text evidence="11">Involved in the TonB-dependent energy-dependent transport of various receptor-bound substrates. Protects ExbD from proteolytic degradation and functionally stabilizes TonB.</text>
</comment>
<dbReference type="PANTHER" id="PTHR30625">
    <property type="entry name" value="PROTEIN TOLQ"/>
    <property type="match status" value="1"/>
</dbReference>
<evidence type="ECO:0000256" key="9">
    <source>
        <dbReference type="ARBA" id="ARBA00022989"/>
    </source>
</evidence>
<keyword evidence="9 13" id="KW-1133">Transmembrane helix</keyword>
<dbReference type="Pfam" id="PF01618">
    <property type="entry name" value="MotA_ExbB"/>
    <property type="match status" value="1"/>
</dbReference>